<dbReference type="GO" id="GO:0005773">
    <property type="term" value="C:vacuole"/>
    <property type="evidence" value="ECO:0007669"/>
    <property type="project" value="GOC"/>
</dbReference>
<dbReference type="GO" id="GO:0045721">
    <property type="term" value="P:negative regulation of gluconeogenesis"/>
    <property type="evidence" value="ECO:0007669"/>
    <property type="project" value="TreeGrafter"/>
</dbReference>
<dbReference type="OrthoDB" id="62at2759"/>
<feature type="region of interest" description="Disordered" evidence="2">
    <location>
        <begin position="64"/>
        <end position="101"/>
    </location>
</feature>
<keyword evidence="4" id="KW-1185">Reference proteome</keyword>
<dbReference type="InterPro" id="IPR018618">
    <property type="entry name" value="GID4/10-like"/>
</dbReference>
<evidence type="ECO:0000256" key="1">
    <source>
        <dbReference type="ARBA" id="ARBA00061469"/>
    </source>
</evidence>
<evidence type="ECO:0000313" key="4">
    <source>
        <dbReference type="Proteomes" id="UP001147733"/>
    </source>
</evidence>
<protein>
    <recommendedName>
        <fullName evidence="5">Vacuolar import and degradation protein-domain-containing protein</fullName>
    </recommendedName>
</protein>
<reference evidence="3" key="2">
    <citation type="journal article" date="2023" name="IMA Fungus">
        <title>Comparative genomic study of the Penicillium genus elucidates a diverse pangenome and 15 lateral gene transfer events.</title>
        <authorList>
            <person name="Petersen C."/>
            <person name="Sorensen T."/>
            <person name="Nielsen M.R."/>
            <person name="Sondergaard T.E."/>
            <person name="Sorensen J.L."/>
            <person name="Fitzpatrick D.A."/>
            <person name="Frisvad J.C."/>
            <person name="Nielsen K.L."/>
        </authorList>
    </citation>
    <scope>NUCLEOTIDE SEQUENCE</scope>
    <source>
        <strain evidence="3">IBT 23319</strain>
    </source>
</reference>
<reference evidence="3" key="1">
    <citation type="submission" date="2022-11" db="EMBL/GenBank/DDBJ databases">
        <authorList>
            <person name="Petersen C."/>
        </authorList>
    </citation>
    <scope>NUCLEOTIDE SEQUENCE</scope>
    <source>
        <strain evidence="3">IBT 23319</strain>
    </source>
</reference>
<dbReference type="GO" id="GO:0043161">
    <property type="term" value="P:proteasome-mediated ubiquitin-dependent protein catabolic process"/>
    <property type="evidence" value="ECO:0007669"/>
    <property type="project" value="TreeGrafter"/>
</dbReference>
<feature type="region of interest" description="Disordered" evidence="2">
    <location>
        <begin position="177"/>
        <end position="217"/>
    </location>
</feature>
<dbReference type="Pfam" id="PF09783">
    <property type="entry name" value="Vac_ImportDeg"/>
    <property type="match status" value="1"/>
</dbReference>
<name>A0A9W9PDS8_PENCI</name>
<sequence>MPPPNSASHGTPSRSPSLPPSVLQRESSSSSRSSHADSLIPGDDDTIHDENVNFLRSRSSLYSPYNSLLTPLGGNSRRRNPTSHPQPMEDADQMDLDDSDANNNLRLSVEINRRIPIIRRQRDDHLNNHTNMPNYETHRSNPRSLYGWAPGSDDDDDELRHAEDFDDDQIRPFLHAITDHTTPPSGFRRQPATGRSVPIIAGDSHGEGSDRLRTPPLNTMGALLQSARRQPRLSRTRTLENYLLARYTNPSHEEPDETERTAGSSSSSRAYRYRPSNRGENNSSRPLSHTDLRARTSAHRQIHSSGSGDALLKNTITYLDRLRYSSSFEESISSAAATGFLFENFHWKDSDFILDTNSIAPPATCSWLRPGVVFSGSQRAANAGGSLLSQRASNLRAPGEPVIVNGGDEPRISVYTTNGRRYLANNHRDENWPVKVTIHNINYSEMTLSGTMEAYNIPDKTSPTHDAHIVTFLEGEIIDFNHHTLETTNFKADADIDSTYWRELQPFKDVTESQIAKNLVSKKWITEELGKGWILMRWKERCFITPTDSRQGLTISGFYYISLRREDGQVEGLYYDPGSSPYQQLSLKPETPKMVRPSYTFR</sequence>
<feature type="compositionally biased region" description="Polar residues" evidence="2">
    <location>
        <begin position="1"/>
        <end position="11"/>
    </location>
</feature>
<feature type="region of interest" description="Disordered" evidence="2">
    <location>
        <begin position="246"/>
        <end position="288"/>
    </location>
</feature>
<dbReference type="AlphaFoldDB" id="A0A9W9PDS8"/>
<dbReference type="PANTHER" id="PTHR14534:SF3">
    <property type="entry name" value="GID COMPLEX SUBUNIT 4 HOMOLOG"/>
    <property type="match status" value="1"/>
</dbReference>
<gene>
    <name evidence="3" type="ORF">N7469_000986</name>
</gene>
<feature type="compositionally biased region" description="Low complexity" evidence="2">
    <location>
        <begin position="264"/>
        <end position="278"/>
    </location>
</feature>
<dbReference type="RefSeq" id="XP_056505663.1">
    <property type="nucleotide sequence ID" value="XM_056639906.1"/>
</dbReference>
<feature type="compositionally biased region" description="Acidic residues" evidence="2">
    <location>
        <begin position="89"/>
        <end position="100"/>
    </location>
</feature>
<dbReference type="EMBL" id="JAPQKT010000001">
    <property type="protein sequence ID" value="KAJ5242659.1"/>
    <property type="molecule type" value="Genomic_DNA"/>
</dbReference>
<dbReference type="Proteomes" id="UP001147733">
    <property type="component" value="Unassembled WGS sequence"/>
</dbReference>
<dbReference type="PANTHER" id="PTHR14534">
    <property type="entry name" value="VACUOLAR IMPORT AND DEGRADATION PROTEIN 24"/>
    <property type="match status" value="1"/>
</dbReference>
<comment type="similarity">
    <text evidence="1">Belongs to the GID4/VID24 family.</text>
</comment>
<comment type="caution">
    <text evidence="3">The sequence shown here is derived from an EMBL/GenBank/DDBJ whole genome shotgun (WGS) entry which is preliminary data.</text>
</comment>
<dbReference type="GO" id="GO:0007039">
    <property type="term" value="P:protein catabolic process in the vacuole"/>
    <property type="evidence" value="ECO:0007669"/>
    <property type="project" value="TreeGrafter"/>
</dbReference>
<proteinExistence type="inferred from homology"/>
<feature type="compositionally biased region" description="Basic and acidic residues" evidence="2">
    <location>
        <begin position="204"/>
        <end position="213"/>
    </location>
</feature>
<accession>A0A9W9PDS8</accession>
<dbReference type="GeneID" id="81379073"/>
<dbReference type="GO" id="GO:0006623">
    <property type="term" value="P:protein targeting to vacuole"/>
    <property type="evidence" value="ECO:0007669"/>
    <property type="project" value="TreeGrafter"/>
</dbReference>
<evidence type="ECO:0008006" key="5">
    <source>
        <dbReference type="Google" id="ProtNLM"/>
    </source>
</evidence>
<feature type="region of interest" description="Disordered" evidence="2">
    <location>
        <begin position="125"/>
        <end position="156"/>
    </location>
</feature>
<organism evidence="3 4">
    <name type="scientific">Penicillium citrinum</name>
    <dbReference type="NCBI Taxonomy" id="5077"/>
    <lineage>
        <taxon>Eukaryota</taxon>
        <taxon>Fungi</taxon>
        <taxon>Dikarya</taxon>
        <taxon>Ascomycota</taxon>
        <taxon>Pezizomycotina</taxon>
        <taxon>Eurotiomycetes</taxon>
        <taxon>Eurotiomycetidae</taxon>
        <taxon>Eurotiales</taxon>
        <taxon>Aspergillaceae</taxon>
        <taxon>Penicillium</taxon>
    </lineage>
</organism>
<evidence type="ECO:0000313" key="3">
    <source>
        <dbReference type="EMBL" id="KAJ5242659.1"/>
    </source>
</evidence>
<feature type="region of interest" description="Disordered" evidence="2">
    <location>
        <begin position="1"/>
        <end position="47"/>
    </location>
</feature>
<evidence type="ECO:0000256" key="2">
    <source>
        <dbReference type="SAM" id="MobiDB-lite"/>
    </source>
</evidence>
<dbReference type="GO" id="GO:0034657">
    <property type="term" value="C:GID complex"/>
    <property type="evidence" value="ECO:0007669"/>
    <property type="project" value="TreeGrafter"/>
</dbReference>